<reference evidence="3 4" key="1">
    <citation type="submission" date="2018-06" db="EMBL/GenBank/DDBJ databases">
        <title>Genomic Encyclopedia of Type Strains, Phase III (KMG-III): the genomes of soil and plant-associated and newly described type strains.</title>
        <authorList>
            <person name="Whitman W."/>
        </authorList>
    </citation>
    <scope>NUCLEOTIDE SEQUENCE [LARGE SCALE GENOMIC DNA]</scope>
    <source>
        <strain evidence="3 4">CECT 7945</strain>
    </source>
</reference>
<gene>
    <name evidence="3" type="ORF">DFQ11_101363</name>
</gene>
<feature type="compositionally biased region" description="Basic and acidic residues" evidence="1">
    <location>
        <begin position="64"/>
        <end position="89"/>
    </location>
</feature>
<feature type="transmembrane region" description="Helical" evidence="2">
    <location>
        <begin position="32"/>
        <end position="48"/>
    </location>
</feature>
<keyword evidence="2" id="KW-0472">Membrane</keyword>
<feature type="compositionally biased region" description="Basic residues" evidence="1">
    <location>
        <begin position="53"/>
        <end position="63"/>
    </location>
</feature>
<keyword evidence="4" id="KW-1185">Reference proteome</keyword>
<dbReference type="AlphaFoldDB" id="A0A2V4Y244"/>
<evidence type="ECO:0000313" key="4">
    <source>
        <dbReference type="Proteomes" id="UP000248054"/>
    </source>
</evidence>
<feature type="transmembrane region" description="Helical" evidence="2">
    <location>
        <begin position="7"/>
        <end position="26"/>
    </location>
</feature>
<proteinExistence type="predicted"/>
<evidence type="ECO:0000256" key="2">
    <source>
        <dbReference type="SAM" id="Phobius"/>
    </source>
</evidence>
<dbReference type="RefSeq" id="WP_008616429.1">
    <property type="nucleotide sequence ID" value="NZ_BMWQ01000001.1"/>
</dbReference>
<evidence type="ECO:0008006" key="5">
    <source>
        <dbReference type="Google" id="ProtNLM"/>
    </source>
</evidence>
<evidence type="ECO:0000313" key="3">
    <source>
        <dbReference type="EMBL" id="PYE82934.1"/>
    </source>
</evidence>
<accession>A0A2V4Y244</accession>
<comment type="caution">
    <text evidence="3">The sequence shown here is derived from an EMBL/GenBank/DDBJ whole genome shotgun (WGS) entry which is preliminary data.</text>
</comment>
<keyword evidence="2" id="KW-0812">Transmembrane</keyword>
<feature type="region of interest" description="Disordered" evidence="1">
    <location>
        <begin position="53"/>
        <end position="89"/>
    </location>
</feature>
<dbReference type="Proteomes" id="UP000248054">
    <property type="component" value="Unassembled WGS sequence"/>
</dbReference>
<evidence type="ECO:0000256" key="1">
    <source>
        <dbReference type="SAM" id="MobiDB-lite"/>
    </source>
</evidence>
<organism evidence="3 4">
    <name type="scientific">Winogradskyella epiphytica</name>
    <dbReference type="NCBI Taxonomy" id="262005"/>
    <lineage>
        <taxon>Bacteria</taxon>
        <taxon>Pseudomonadati</taxon>
        <taxon>Bacteroidota</taxon>
        <taxon>Flavobacteriia</taxon>
        <taxon>Flavobacteriales</taxon>
        <taxon>Flavobacteriaceae</taxon>
        <taxon>Winogradskyella</taxon>
    </lineage>
</organism>
<protein>
    <recommendedName>
        <fullName evidence="5">DUF2933 family protein</fullName>
    </recommendedName>
</protein>
<name>A0A2V4Y244_9FLAO</name>
<keyword evidence="2" id="KW-1133">Transmembrane helix</keyword>
<sequence>MKNNHWIWMVIGCGLPLLFIFFAPSLGIGSSSSLFIFILFMFACHLFMPHGSHRHGGHNHSQNRQRENEHGKDVSKTEPKDEHKGHHHH</sequence>
<dbReference type="EMBL" id="QJTD01000001">
    <property type="protein sequence ID" value="PYE82934.1"/>
    <property type="molecule type" value="Genomic_DNA"/>
</dbReference>